<protein>
    <submittedName>
        <fullName evidence="1">Uncharacterized protein</fullName>
    </submittedName>
</protein>
<dbReference type="EMBL" id="JAWHQM010000031">
    <property type="protein sequence ID" value="KAK5633297.1"/>
    <property type="molecule type" value="Genomic_DNA"/>
</dbReference>
<keyword evidence="2" id="KW-1185">Reference proteome</keyword>
<reference evidence="1 2" key="1">
    <citation type="submission" date="2023-10" db="EMBL/GenBank/DDBJ databases">
        <title>Draft genome sequence of Xylaria bambusicola isolate GMP-LS, the root and basal stem rot pathogen of sugarcane in Indonesia.</title>
        <authorList>
            <person name="Selvaraj P."/>
            <person name="Muralishankar V."/>
            <person name="Muruganantham S."/>
            <person name="Sp S."/>
            <person name="Haryani S."/>
            <person name="Lau K.J.X."/>
            <person name="Naqvi N.I."/>
        </authorList>
    </citation>
    <scope>NUCLEOTIDE SEQUENCE [LARGE SCALE GENOMIC DNA]</scope>
    <source>
        <strain evidence="1">GMP-LS</strain>
    </source>
</reference>
<sequence>MLGKSSSLRLKSDNSLFGSMVCPIDGDILSVGYAWTWPSDGRRNEAAWPARSSECSCEFGGVRAELILASTFRIASVPYLYDHALPGDV</sequence>
<comment type="caution">
    <text evidence="1">The sequence shown here is derived from an EMBL/GenBank/DDBJ whole genome shotgun (WGS) entry which is preliminary data.</text>
</comment>
<gene>
    <name evidence="1" type="ORF">RRF57_009010</name>
</gene>
<proteinExistence type="predicted"/>
<organism evidence="1 2">
    <name type="scientific">Xylaria bambusicola</name>
    <dbReference type="NCBI Taxonomy" id="326684"/>
    <lineage>
        <taxon>Eukaryota</taxon>
        <taxon>Fungi</taxon>
        <taxon>Dikarya</taxon>
        <taxon>Ascomycota</taxon>
        <taxon>Pezizomycotina</taxon>
        <taxon>Sordariomycetes</taxon>
        <taxon>Xylariomycetidae</taxon>
        <taxon>Xylariales</taxon>
        <taxon>Xylariaceae</taxon>
        <taxon>Xylaria</taxon>
    </lineage>
</organism>
<dbReference type="AlphaFoldDB" id="A0AAN7UQ95"/>
<name>A0AAN7UQ95_9PEZI</name>
<dbReference type="Proteomes" id="UP001305414">
    <property type="component" value="Unassembled WGS sequence"/>
</dbReference>
<evidence type="ECO:0000313" key="1">
    <source>
        <dbReference type="EMBL" id="KAK5633297.1"/>
    </source>
</evidence>
<evidence type="ECO:0000313" key="2">
    <source>
        <dbReference type="Proteomes" id="UP001305414"/>
    </source>
</evidence>
<accession>A0AAN7UQ95</accession>